<proteinExistence type="evidence at transcript level"/>
<dbReference type="InterPro" id="IPR012674">
    <property type="entry name" value="Calycin"/>
</dbReference>
<reference evidence="1" key="1">
    <citation type="submission" date="2014-03" db="EMBL/GenBank/DDBJ databases">
        <title>The sialotranscriptome of Amblyomma triste, Amblyomma parvum and Amblyomma cajennense ticks, uncovered by 454-based RNA-seq.</title>
        <authorList>
            <person name="Garcia G.R."/>
            <person name="Gardinassi L.G."/>
            <person name="Ribeiro J.M."/>
            <person name="Anatriello E."/>
            <person name="Ferreira B.R."/>
            <person name="Moreira H.N."/>
            <person name="Mafra C."/>
            <person name="Olegario M.M."/>
            <person name="Szabo P.J."/>
            <person name="Miranda-Santos I.K."/>
            <person name="Maruyama S.R."/>
        </authorList>
    </citation>
    <scope>NUCLEOTIDE SEQUENCE</scope>
    <source>
        <strain evidence="1">Mato Grasso do Sul</strain>
        <tissue evidence="1">Salivary glands</tissue>
    </source>
</reference>
<accession>A0A023GD62</accession>
<dbReference type="GO" id="GO:0030682">
    <property type="term" value="P:symbiont-mediated perturbation of host defenses"/>
    <property type="evidence" value="ECO:0007669"/>
    <property type="project" value="InterPro"/>
</dbReference>
<evidence type="ECO:0000313" key="1">
    <source>
        <dbReference type="EMBL" id="JAC30888.1"/>
    </source>
</evidence>
<sequence>MLGPVVVTYMLNMLRAASCTPFEDDPRYLKNHRASQFLSVYEILFVKLQSRNPILYPYTVCQAMELVDIIGENTYSFKMHVIDPRTRTQDITTFYTRLTTSITAPHRHPNTLSYQTIKEGAQTPFKVMYADRATGCFILTFSQGSFGKGCRLLQTASTVGGAIPPICMDVFLQNCPQKFMQIFHPTCFFQIMNTRI</sequence>
<dbReference type="Gene3D" id="2.40.128.20">
    <property type="match status" value="1"/>
</dbReference>
<name>A0A023GD62_AMBTT</name>
<dbReference type="AlphaFoldDB" id="A0A023GD62"/>
<dbReference type="InterPro" id="IPR002970">
    <property type="entry name" value="Tick_his-bd"/>
</dbReference>
<dbReference type="Pfam" id="PF02098">
    <property type="entry name" value="His_binding"/>
    <property type="match status" value="1"/>
</dbReference>
<dbReference type="SUPFAM" id="SSF50814">
    <property type="entry name" value="Lipocalins"/>
    <property type="match status" value="1"/>
</dbReference>
<dbReference type="EMBL" id="GBBM01004530">
    <property type="protein sequence ID" value="JAC30888.1"/>
    <property type="molecule type" value="mRNA"/>
</dbReference>
<dbReference type="GO" id="GO:0043176">
    <property type="term" value="F:amine binding"/>
    <property type="evidence" value="ECO:0007669"/>
    <property type="project" value="InterPro"/>
</dbReference>
<organism evidence="1">
    <name type="scientific">Amblyomma triste</name>
    <name type="common">Neotropical tick</name>
    <dbReference type="NCBI Taxonomy" id="251400"/>
    <lineage>
        <taxon>Eukaryota</taxon>
        <taxon>Metazoa</taxon>
        <taxon>Ecdysozoa</taxon>
        <taxon>Arthropoda</taxon>
        <taxon>Chelicerata</taxon>
        <taxon>Arachnida</taxon>
        <taxon>Acari</taxon>
        <taxon>Parasitiformes</taxon>
        <taxon>Ixodida</taxon>
        <taxon>Ixodoidea</taxon>
        <taxon>Ixodidae</taxon>
        <taxon>Amblyomminae</taxon>
        <taxon>Amblyomma</taxon>
    </lineage>
</organism>
<protein>
    <submittedName>
        <fullName evidence="1">Uncharacterized protein</fullName>
    </submittedName>
</protein>